<dbReference type="Gramene" id="FCD_00022196-RA">
    <property type="protein sequence ID" value="FCD_00022196-RA:cds"/>
    <property type="gene ID" value="FCD_00022196"/>
</dbReference>
<protein>
    <submittedName>
        <fullName evidence="2">Uncharacterized protein</fullName>
    </submittedName>
</protein>
<organism evidence="2 6">
    <name type="scientific">Ficus carica</name>
    <name type="common">Common fig</name>
    <dbReference type="NCBI Taxonomy" id="3494"/>
    <lineage>
        <taxon>Eukaryota</taxon>
        <taxon>Viridiplantae</taxon>
        <taxon>Streptophyta</taxon>
        <taxon>Embryophyta</taxon>
        <taxon>Tracheophyta</taxon>
        <taxon>Spermatophyta</taxon>
        <taxon>Magnoliopsida</taxon>
        <taxon>eudicotyledons</taxon>
        <taxon>Gunneridae</taxon>
        <taxon>Pentapetalae</taxon>
        <taxon>rosids</taxon>
        <taxon>fabids</taxon>
        <taxon>Rosales</taxon>
        <taxon>Moraceae</taxon>
        <taxon>Ficeae</taxon>
        <taxon>Ficus</taxon>
    </lineage>
</organism>
<dbReference type="EMBL" id="BTGU01013278">
    <property type="protein sequence ID" value="GMN73693.1"/>
    <property type="molecule type" value="Genomic_DNA"/>
</dbReference>
<evidence type="ECO:0000313" key="2">
    <source>
        <dbReference type="EMBL" id="GMN73693.1"/>
    </source>
</evidence>
<dbReference type="EMBL" id="BTGU01013280">
    <property type="protein sequence ID" value="GMN73704.1"/>
    <property type="molecule type" value="Genomic_DNA"/>
</dbReference>
<evidence type="ECO:0000313" key="6">
    <source>
        <dbReference type="Proteomes" id="UP001187192"/>
    </source>
</evidence>
<dbReference type="EMBL" id="BTGU01013281">
    <property type="protein sequence ID" value="GMN73706.1"/>
    <property type="molecule type" value="Genomic_DNA"/>
</dbReference>
<accession>A0AA88EGJ0</accession>
<evidence type="ECO:0000313" key="4">
    <source>
        <dbReference type="EMBL" id="GMN73704.1"/>
    </source>
</evidence>
<dbReference type="Proteomes" id="UP001187192">
    <property type="component" value="Unassembled WGS sequence"/>
</dbReference>
<reference evidence="2" key="1">
    <citation type="submission" date="2023-07" db="EMBL/GenBank/DDBJ databases">
        <title>draft genome sequence of fig (Ficus carica).</title>
        <authorList>
            <person name="Takahashi T."/>
            <person name="Nishimura K."/>
        </authorList>
    </citation>
    <scope>NUCLEOTIDE SEQUENCE</scope>
</reference>
<keyword evidence="6" id="KW-1185">Reference proteome</keyword>
<gene>
    <name evidence="2" type="ORF">TIFTF001_053732</name>
    <name evidence="3" type="ORF">TIFTF001_053733</name>
    <name evidence="4" type="ORF">TIFTF001_053734</name>
    <name evidence="5" type="ORF">TIFTF001_053735</name>
</gene>
<sequence length="170" mass="18383">MQKHRINGHMAVNVDPELVIPPQDPRLAADIHGGVEQHLSLGHVGEEPSRVVSQPEPVEPGRQPQELVRPRLLGAGLDVGRAEELALVEDGHGGGGVMDVGDVGIGDVDGQDELGVEDREVELEGGEVDGNQMESGVLWLGSDQCHSRHRRRRADEGRAPAPFYLFAHRV</sequence>
<evidence type="ECO:0000313" key="5">
    <source>
        <dbReference type="EMBL" id="GMN73706.1"/>
    </source>
</evidence>
<evidence type="ECO:0000313" key="3">
    <source>
        <dbReference type="EMBL" id="GMN73696.1"/>
    </source>
</evidence>
<name>A0AA88EGJ0_FICCA</name>
<comment type="caution">
    <text evidence="2">The sequence shown here is derived from an EMBL/GenBank/DDBJ whole genome shotgun (WGS) entry which is preliminary data.</text>
</comment>
<dbReference type="EMBL" id="BTGU01013279">
    <property type="protein sequence ID" value="GMN73696.1"/>
    <property type="molecule type" value="Genomic_DNA"/>
</dbReference>
<evidence type="ECO:0000256" key="1">
    <source>
        <dbReference type="SAM" id="MobiDB-lite"/>
    </source>
</evidence>
<feature type="region of interest" description="Disordered" evidence="1">
    <location>
        <begin position="43"/>
        <end position="66"/>
    </location>
</feature>
<dbReference type="AlphaFoldDB" id="A0AA88EGJ0"/>
<proteinExistence type="predicted"/>